<dbReference type="GO" id="GO:0016787">
    <property type="term" value="F:hydrolase activity"/>
    <property type="evidence" value="ECO:0007669"/>
    <property type="project" value="UniProtKB-KW"/>
</dbReference>
<keyword evidence="1" id="KW-0378">Hydrolase</keyword>
<proteinExistence type="predicted"/>
<dbReference type="Proteomes" id="UP000199572">
    <property type="component" value="Unassembled WGS sequence"/>
</dbReference>
<dbReference type="InterPro" id="IPR036866">
    <property type="entry name" value="RibonucZ/Hydroxyglut_hydro"/>
</dbReference>
<dbReference type="Pfam" id="PF13483">
    <property type="entry name" value="Lactamase_B_3"/>
    <property type="match status" value="1"/>
</dbReference>
<dbReference type="PANTHER" id="PTHR43546:SF9">
    <property type="entry name" value="L-ASCORBATE-6-PHOSPHATE LACTONASE ULAG-RELATED"/>
    <property type="match status" value="1"/>
</dbReference>
<feature type="chain" id="PRO_5011514595" evidence="2">
    <location>
        <begin position="20"/>
        <end position="279"/>
    </location>
</feature>
<keyword evidence="4" id="KW-1185">Reference proteome</keyword>
<organism evidence="3 4">
    <name type="scientific">Pedobacter rhizosphaerae</name>
    <dbReference type="NCBI Taxonomy" id="390241"/>
    <lineage>
        <taxon>Bacteria</taxon>
        <taxon>Pseudomonadati</taxon>
        <taxon>Bacteroidota</taxon>
        <taxon>Sphingobacteriia</taxon>
        <taxon>Sphingobacteriales</taxon>
        <taxon>Sphingobacteriaceae</taxon>
        <taxon>Pedobacter</taxon>
    </lineage>
</organism>
<reference evidence="4" key="1">
    <citation type="submission" date="2016-10" db="EMBL/GenBank/DDBJ databases">
        <authorList>
            <person name="Varghese N."/>
            <person name="Submissions S."/>
        </authorList>
    </citation>
    <scope>NUCLEOTIDE SEQUENCE [LARGE SCALE GENOMIC DNA]</scope>
    <source>
        <strain evidence="4">DSM 18610</strain>
    </source>
</reference>
<dbReference type="EMBL" id="FOGG01000019">
    <property type="protein sequence ID" value="SER88585.1"/>
    <property type="molecule type" value="Genomic_DNA"/>
</dbReference>
<dbReference type="SUPFAM" id="SSF56281">
    <property type="entry name" value="Metallo-hydrolase/oxidoreductase"/>
    <property type="match status" value="1"/>
</dbReference>
<accession>A0A1H9SUP6</accession>
<evidence type="ECO:0000313" key="3">
    <source>
        <dbReference type="EMBL" id="SER88585.1"/>
    </source>
</evidence>
<feature type="signal peptide" evidence="2">
    <location>
        <begin position="1"/>
        <end position="19"/>
    </location>
</feature>
<name>A0A1H9SUP6_9SPHI</name>
<gene>
    <name evidence="3" type="ORF">SAMN04488023_11996</name>
</gene>
<evidence type="ECO:0000256" key="2">
    <source>
        <dbReference type="SAM" id="SignalP"/>
    </source>
</evidence>
<dbReference type="InterPro" id="IPR050114">
    <property type="entry name" value="UPF0173_UPF0282_UlaG_hydrolase"/>
</dbReference>
<protein>
    <submittedName>
        <fullName evidence="3">L-ascorbate metabolism protein UlaG, beta-lactamase superfamily</fullName>
    </submittedName>
</protein>
<dbReference type="AlphaFoldDB" id="A0A1H9SUP6"/>
<evidence type="ECO:0000256" key="1">
    <source>
        <dbReference type="ARBA" id="ARBA00022801"/>
    </source>
</evidence>
<dbReference type="STRING" id="390241.SAMN04488023_11996"/>
<dbReference type="Gene3D" id="3.60.15.10">
    <property type="entry name" value="Ribonuclease Z/Hydroxyacylglutathione hydrolase-like"/>
    <property type="match status" value="1"/>
</dbReference>
<dbReference type="PANTHER" id="PTHR43546">
    <property type="entry name" value="UPF0173 METAL-DEPENDENT HYDROLASE MJ1163-RELATED"/>
    <property type="match status" value="1"/>
</dbReference>
<sequence length="279" mass="30953">MKKLITSLLFFGVTIVAYAQNSYSQKSSIQLVRNATLILQYAGHKILVDPMLSPKGAIESWAGIAKNPTVEIQMPMRQITDSVELVLVSHTHADHFDDAANNILSKSIKIINQPADKSFFNSKGFINAETLENKMKWDNLNIERVNGQHGSGKVLEMMGKTSGFILSAKGEPTVYIMGDAIWTDRIKENIRRIKPDIIIVNSGGAQIKGFENLPIIMDEKQTMNLVSSSGSAKVIAVHMDSLDHCRTTRLVLSAEAKKNNITKDKLVILRDTEIYNLGK</sequence>
<dbReference type="OrthoDB" id="9805728at2"/>
<evidence type="ECO:0000313" key="4">
    <source>
        <dbReference type="Proteomes" id="UP000199572"/>
    </source>
</evidence>
<keyword evidence="2" id="KW-0732">Signal</keyword>